<keyword evidence="4" id="KW-0496">Mitochondrion</keyword>
<keyword evidence="3" id="KW-0689">Ribosomal protein</keyword>
<accession>A0A8S9YRI7</accession>
<evidence type="ECO:0000313" key="11">
    <source>
        <dbReference type="Proteomes" id="UP000822476"/>
    </source>
</evidence>
<dbReference type="Proteomes" id="UP000822476">
    <property type="component" value="Unassembled WGS sequence"/>
</dbReference>
<gene>
    <name evidence="10" type="ORF">EG68_05222</name>
</gene>
<evidence type="ECO:0000259" key="9">
    <source>
        <dbReference type="Pfam" id="PF22892"/>
    </source>
</evidence>
<dbReference type="GO" id="GO:0005739">
    <property type="term" value="C:mitochondrion"/>
    <property type="evidence" value="ECO:0007669"/>
    <property type="project" value="UniProtKB-SubCell"/>
</dbReference>
<dbReference type="InterPro" id="IPR044444">
    <property type="entry name" value="Ribosomal_mL44_DSRM_metazoa"/>
</dbReference>
<keyword evidence="2" id="KW-0809">Transit peptide</keyword>
<protein>
    <recommendedName>
        <fullName evidence="7">Large ribosomal subunit protein mL44</fullName>
    </recommendedName>
</protein>
<dbReference type="AlphaFoldDB" id="A0A8S9YRI7"/>
<dbReference type="Pfam" id="PF22892">
    <property type="entry name" value="DSRM_MRPL44"/>
    <property type="match status" value="1"/>
</dbReference>
<dbReference type="GO" id="GO:1990904">
    <property type="term" value="C:ribonucleoprotein complex"/>
    <property type="evidence" value="ECO:0007669"/>
    <property type="project" value="UniProtKB-KW"/>
</dbReference>
<sequence>MSGTVFVYSFYLTFSFIRFSCHLAVATMWEPMRQILRWCDCLHGSRRPISFFVYSFFRQYARALLFVRDFLVTPLVDLDLTGELIVIEKPMQLLKGILAANDRDPPESRLQNQAGMKTLTACYQVGIYSSRELLGEAPGETLEIAEQEAARQAIRNMFGLSDHRPPLPLSGPLQPLDLSEETKRNVSLNTYLQLAEESHKRATC</sequence>
<evidence type="ECO:0000256" key="3">
    <source>
        <dbReference type="ARBA" id="ARBA00022980"/>
    </source>
</evidence>
<dbReference type="OrthoDB" id="444135at2759"/>
<evidence type="ECO:0000256" key="7">
    <source>
        <dbReference type="ARBA" id="ARBA00035187"/>
    </source>
</evidence>
<dbReference type="FunFam" id="3.30.160.20:FF:000037">
    <property type="entry name" value="39S ribosomal protein L44, mitochondrial"/>
    <property type="match status" value="1"/>
</dbReference>
<dbReference type="SUPFAM" id="SSF54768">
    <property type="entry name" value="dsRNA-binding domain-like"/>
    <property type="match status" value="1"/>
</dbReference>
<keyword evidence="5" id="KW-0687">Ribonucleoprotein</keyword>
<feature type="transmembrane region" description="Helical" evidence="8">
    <location>
        <begin position="6"/>
        <end position="29"/>
    </location>
</feature>
<keyword evidence="11" id="KW-1185">Reference proteome</keyword>
<keyword evidence="8" id="KW-0472">Membrane</keyword>
<reference evidence="10" key="1">
    <citation type="submission" date="2019-07" db="EMBL/GenBank/DDBJ databases">
        <title>Annotation for the trematode Paragonimus miyazaki's.</title>
        <authorList>
            <person name="Choi Y.-J."/>
        </authorList>
    </citation>
    <scope>NUCLEOTIDE SEQUENCE</scope>
    <source>
        <strain evidence="10">Japan</strain>
    </source>
</reference>
<evidence type="ECO:0000256" key="4">
    <source>
        <dbReference type="ARBA" id="ARBA00023128"/>
    </source>
</evidence>
<evidence type="ECO:0000256" key="1">
    <source>
        <dbReference type="ARBA" id="ARBA00004173"/>
    </source>
</evidence>
<comment type="subcellular location">
    <subcellularLocation>
        <location evidence="1">Mitochondrion</location>
    </subcellularLocation>
</comment>
<dbReference type="GO" id="GO:0003725">
    <property type="term" value="F:double-stranded RNA binding"/>
    <property type="evidence" value="ECO:0007669"/>
    <property type="project" value="InterPro"/>
</dbReference>
<name>A0A8S9YRI7_9TREM</name>
<comment type="caution">
    <text evidence="10">The sequence shown here is derived from an EMBL/GenBank/DDBJ whole genome shotgun (WGS) entry which is preliminary data.</text>
</comment>
<evidence type="ECO:0000256" key="2">
    <source>
        <dbReference type="ARBA" id="ARBA00022946"/>
    </source>
</evidence>
<evidence type="ECO:0000256" key="6">
    <source>
        <dbReference type="ARBA" id="ARBA00024034"/>
    </source>
</evidence>
<dbReference type="GO" id="GO:0005840">
    <property type="term" value="C:ribosome"/>
    <property type="evidence" value="ECO:0007669"/>
    <property type="project" value="UniProtKB-KW"/>
</dbReference>
<dbReference type="EMBL" id="JTDE01002282">
    <property type="protein sequence ID" value="KAF7257595.1"/>
    <property type="molecule type" value="Genomic_DNA"/>
</dbReference>
<evidence type="ECO:0000256" key="5">
    <source>
        <dbReference type="ARBA" id="ARBA00023274"/>
    </source>
</evidence>
<comment type="similarity">
    <text evidence="6">Belongs to the ribonuclease III family. Mitochondrion-specific ribosomal protein mL44 subfamily.</text>
</comment>
<keyword evidence="8" id="KW-0812">Transmembrane</keyword>
<dbReference type="Gene3D" id="3.30.160.20">
    <property type="match status" value="1"/>
</dbReference>
<proteinExistence type="inferred from homology"/>
<feature type="domain" description="Large ribosomal subunit protein mL44 dsRNA binding" evidence="9">
    <location>
        <begin position="87"/>
        <end position="190"/>
    </location>
</feature>
<evidence type="ECO:0000256" key="8">
    <source>
        <dbReference type="SAM" id="Phobius"/>
    </source>
</evidence>
<dbReference type="CDD" id="cd19874">
    <property type="entry name" value="DSRM_MRPL44"/>
    <property type="match status" value="1"/>
</dbReference>
<evidence type="ECO:0000313" key="10">
    <source>
        <dbReference type="EMBL" id="KAF7257595.1"/>
    </source>
</evidence>
<organism evidence="10 11">
    <name type="scientific">Paragonimus skrjabini miyazakii</name>
    <dbReference type="NCBI Taxonomy" id="59628"/>
    <lineage>
        <taxon>Eukaryota</taxon>
        <taxon>Metazoa</taxon>
        <taxon>Spiralia</taxon>
        <taxon>Lophotrochozoa</taxon>
        <taxon>Platyhelminthes</taxon>
        <taxon>Trematoda</taxon>
        <taxon>Digenea</taxon>
        <taxon>Plagiorchiida</taxon>
        <taxon>Troglotremata</taxon>
        <taxon>Troglotrematidae</taxon>
        <taxon>Paragonimus</taxon>
    </lineage>
</organism>
<keyword evidence="8" id="KW-1133">Transmembrane helix</keyword>